<evidence type="ECO:0000313" key="11">
    <source>
        <dbReference type="Proteomes" id="UP000297963"/>
    </source>
</evidence>
<dbReference type="InterPro" id="IPR000089">
    <property type="entry name" value="Biotin_lipoyl"/>
</dbReference>
<dbReference type="EMBL" id="SOFE01000014">
    <property type="protein sequence ID" value="TFB85054.1"/>
    <property type="molecule type" value="Genomic_DNA"/>
</dbReference>
<dbReference type="Pfam" id="PF00364">
    <property type="entry name" value="Biotin_lipoyl"/>
    <property type="match status" value="1"/>
</dbReference>
<dbReference type="PANTHER" id="PTHR45266">
    <property type="entry name" value="OXALOACETATE DECARBOXYLASE ALPHA CHAIN"/>
    <property type="match status" value="1"/>
</dbReference>
<protein>
    <recommendedName>
        <fullName evidence="2 8">Biotin carboxyl carrier protein of acetyl-CoA carboxylase</fullName>
    </recommendedName>
</protein>
<keyword evidence="3 8" id="KW-0444">Lipid biosynthesis</keyword>
<organism evidence="10 11">
    <name type="scientific">Cryobacterium levicorallinum</name>
    <dbReference type="NCBI Taxonomy" id="995038"/>
    <lineage>
        <taxon>Bacteria</taxon>
        <taxon>Bacillati</taxon>
        <taxon>Actinomycetota</taxon>
        <taxon>Actinomycetes</taxon>
        <taxon>Micrococcales</taxon>
        <taxon>Microbacteriaceae</taxon>
        <taxon>Cryobacterium</taxon>
    </lineage>
</organism>
<name>A0A4R8VNB9_9MICO</name>
<dbReference type="InterPro" id="IPR011053">
    <property type="entry name" value="Single_hybrid_motif"/>
</dbReference>
<evidence type="ECO:0000256" key="3">
    <source>
        <dbReference type="ARBA" id="ARBA00022516"/>
    </source>
</evidence>
<evidence type="ECO:0000313" key="10">
    <source>
        <dbReference type="EMBL" id="TFB85054.1"/>
    </source>
</evidence>
<evidence type="ECO:0000256" key="6">
    <source>
        <dbReference type="ARBA" id="ARBA00023160"/>
    </source>
</evidence>
<gene>
    <name evidence="10" type="primary">accB</name>
    <name evidence="10" type="ORF">E3O11_08410</name>
</gene>
<dbReference type="InterPro" id="IPR050709">
    <property type="entry name" value="Biotin_Carboxyl_Carrier/Decarb"/>
</dbReference>
<dbReference type="NCBIfam" id="TIGR00531">
    <property type="entry name" value="BCCP"/>
    <property type="match status" value="1"/>
</dbReference>
<sequence>MAKEPTVSLSSADINSIVAALHESDWDEAVVSVGDVKISVARNGAHLPGGSTAMTTPAPVAEPVVAPVAAPAVAVSAPIPSSPAATAHAPANATDFAITAPSIGVLWRSPEPGATPFIEVGQRVEVGDTVCIVEIMKLMNNVASTVTGIVTAVHAENGATVEYGTPLFSVDVTAN</sequence>
<dbReference type="AlphaFoldDB" id="A0A4R8VNB9"/>
<comment type="pathway">
    <text evidence="1 8">Lipid metabolism; fatty acid biosynthesis.</text>
</comment>
<dbReference type="PROSITE" id="PS00188">
    <property type="entry name" value="BIOTIN"/>
    <property type="match status" value="1"/>
</dbReference>
<dbReference type="GO" id="GO:0009317">
    <property type="term" value="C:acetyl-CoA carboxylase complex"/>
    <property type="evidence" value="ECO:0007669"/>
    <property type="project" value="InterPro"/>
</dbReference>
<dbReference type="Gene3D" id="2.40.50.100">
    <property type="match status" value="1"/>
</dbReference>
<reference evidence="10 11" key="1">
    <citation type="submission" date="2019-03" db="EMBL/GenBank/DDBJ databases">
        <title>Genomics of glacier-inhabiting Cryobacterium strains.</title>
        <authorList>
            <person name="Liu Q."/>
            <person name="Xin Y.-H."/>
        </authorList>
    </citation>
    <scope>NUCLEOTIDE SEQUENCE [LARGE SCALE GENOMIC DNA]</scope>
    <source>
        <strain evidence="10 11">Hh34</strain>
    </source>
</reference>
<dbReference type="GO" id="GO:0003989">
    <property type="term" value="F:acetyl-CoA carboxylase activity"/>
    <property type="evidence" value="ECO:0007669"/>
    <property type="project" value="InterPro"/>
</dbReference>
<accession>A0A4R8VNB9</accession>
<dbReference type="PANTHER" id="PTHR45266:SF3">
    <property type="entry name" value="OXALOACETATE DECARBOXYLASE ALPHA CHAIN"/>
    <property type="match status" value="1"/>
</dbReference>
<evidence type="ECO:0000256" key="7">
    <source>
        <dbReference type="ARBA" id="ARBA00023267"/>
    </source>
</evidence>
<keyword evidence="6 8" id="KW-0275">Fatty acid biosynthesis</keyword>
<comment type="function">
    <text evidence="8">This protein is a component of the acetyl coenzyme A carboxylase complex; first, biotin carboxylase catalyzes the carboxylation of the carrier protein and then the transcarboxylase transfers the carboxyl group to form malonyl-CoA.</text>
</comment>
<dbReference type="GO" id="GO:0006633">
    <property type="term" value="P:fatty acid biosynthetic process"/>
    <property type="evidence" value="ECO:0007669"/>
    <property type="project" value="UniProtKB-UniPathway"/>
</dbReference>
<proteinExistence type="predicted"/>
<evidence type="ECO:0000256" key="8">
    <source>
        <dbReference type="RuleBase" id="RU364072"/>
    </source>
</evidence>
<keyword evidence="7 8" id="KW-0092">Biotin</keyword>
<feature type="domain" description="Lipoyl-binding" evidence="9">
    <location>
        <begin position="88"/>
        <end position="171"/>
    </location>
</feature>
<evidence type="ECO:0000256" key="1">
    <source>
        <dbReference type="ARBA" id="ARBA00005194"/>
    </source>
</evidence>
<dbReference type="InterPro" id="IPR001249">
    <property type="entry name" value="AcCoA_biotinCC"/>
</dbReference>
<comment type="caution">
    <text evidence="10">The sequence shown here is derived from an EMBL/GenBank/DDBJ whole genome shotgun (WGS) entry which is preliminary data.</text>
</comment>
<evidence type="ECO:0000256" key="4">
    <source>
        <dbReference type="ARBA" id="ARBA00022832"/>
    </source>
</evidence>
<evidence type="ECO:0000256" key="2">
    <source>
        <dbReference type="ARBA" id="ARBA00017562"/>
    </source>
</evidence>
<keyword evidence="5 8" id="KW-0443">Lipid metabolism</keyword>
<dbReference type="PRINTS" id="PR01071">
    <property type="entry name" value="ACOABIOTINCC"/>
</dbReference>
<dbReference type="CDD" id="cd06850">
    <property type="entry name" value="biotinyl_domain"/>
    <property type="match status" value="1"/>
</dbReference>
<dbReference type="SUPFAM" id="SSF51230">
    <property type="entry name" value="Single hybrid motif"/>
    <property type="match status" value="1"/>
</dbReference>
<dbReference type="PROSITE" id="PS50968">
    <property type="entry name" value="BIOTINYL_LIPOYL"/>
    <property type="match status" value="1"/>
</dbReference>
<evidence type="ECO:0000256" key="5">
    <source>
        <dbReference type="ARBA" id="ARBA00023098"/>
    </source>
</evidence>
<dbReference type="UniPathway" id="UPA00094"/>
<evidence type="ECO:0000259" key="9">
    <source>
        <dbReference type="PROSITE" id="PS50968"/>
    </source>
</evidence>
<dbReference type="InterPro" id="IPR001882">
    <property type="entry name" value="Biotin_BS"/>
</dbReference>
<keyword evidence="4 8" id="KW-0276">Fatty acid metabolism</keyword>
<dbReference type="Proteomes" id="UP000297963">
    <property type="component" value="Unassembled WGS sequence"/>
</dbReference>